<comment type="pathway">
    <text evidence="2">Cell wall biogenesis; peptidoglycan biosynthesis.</text>
</comment>
<dbReference type="InterPro" id="IPR050061">
    <property type="entry name" value="MurCDEF_pg_biosynth"/>
</dbReference>
<comment type="catalytic activity">
    <reaction evidence="8">
        <text>UDP-N-acetyl-alpha-D-muramate + L-alanine + ATP = UDP-N-acetyl-alpha-D-muramoyl-L-alanine + ADP + phosphate + H(+)</text>
        <dbReference type="Rhea" id="RHEA:23372"/>
        <dbReference type="ChEBI" id="CHEBI:15378"/>
        <dbReference type="ChEBI" id="CHEBI:30616"/>
        <dbReference type="ChEBI" id="CHEBI:43474"/>
        <dbReference type="ChEBI" id="CHEBI:57972"/>
        <dbReference type="ChEBI" id="CHEBI:70757"/>
        <dbReference type="ChEBI" id="CHEBI:83898"/>
        <dbReference type="ChEBI" id="CHEBI:456216"/>
        <dbReference type="EC" id="6.3.2.8"/>
    </reaction>
</comment>
<evidence type="ECO:0000256" key="7">
    <source>
        <dbReference type="ARBA" id="ARBA00022840"/>
    </source>
</evidence>
<dbReference type="Gene3D" id="3.40.50.720">
    <property type="entry name" value="NAD(P)-binding Rossmann-like Domain"/>
    <property type="match status" value="1"/>
</dbReference>
<dbReference type="Pfam" id="PF08245">
    <property type="entry name" value="Mur_ligase_M"/>
    <property type="match status" value="1"/>
</dbReference>
<dbReference type="InterPro" id="IPR036615">
    <property type="entry name" value="Mur_ligase_C_dom_sf"/>
</dbReference>
<dbReference type="AlphaFoldDB" id="A0A3B0WZR8"/>
<dbReference type="Pfam" id="PF01225">
    <property type="entry name" value="Mur_ligase"/>
    <property type="match status" value="1"/>
</dbReference>
<evidence type="ECO:0000256" key="5">
    <source>
        <dbReference type="ARBA" id="ARBA00022598"/>
    </source>
</evidence>
<accession>A0A3B0WZR8</accession>
<dbReference type="Gene3D" id="3.40.1190.10">
    <property type="entry name" value="Mur-like, catalytic domain"/>
    <property type="match status" value="1"/>
</dbReference>
<dbReference type="SUPFAM" id="SSF53623">
    <property type="entry name" value="MurD-like peptide ligases, catalytic domain"/>
    <property type="match status" value="1"/>
</dbReference>
<dbReference type="GO" id="GO:0008763">
    <property type="term" value="F:UDP-N-acetylmuramate-L-alanine ligase activity"/>
    <property type="evidence" value="ECO:0007669"/>
    <property type="project" value="UniProtKB-EC"/>
</dbReference>
<gene>
    <name evidence="12" type="ORF">MNBD_GAMMA07-1847</name>
</gene>
<dbReference type="SUPFAM" id="SSF53244">
    <property type="entry name" value="MurD-like peptide ligases, peptide-binding domain"/>
    <property type="match status" value="1"/>
</dbReference>
<dbReference type="UniPathway" id="UPA00219"/>
<evidence type="ECO:0000259" key="10">
    <source>
        <dbReference type="Pfam" id="PF02875"/>
    </source>
</evidence>
<organism evidence="12">
    <name type="scientific">hydrothermal vent metagenome</name>
    <dbReference type="NCBI Taxonomy" id="652676"/>
    <lineage>
        <taxon>unclassified sequences</taxon>
        <taxon>metagenomes</taxon>
        <taxon>ecological metagenomes</taxon>
    </lineage>
</organism>
<dbReference type="SUPFAM" id="SSF51984">
    <property type="entry name" value="MurCD N-terminal domain"/>
    <property type="match status" value="1"/>
</dbReference>
<sequence>MMLIKTHPMRKIQRVHFVGIGGVGMCGIAEVLLNLGYQVSGSDVKENSAIKRLLKQGARVFIGQQASNVENVEVVVVSTAIAVDNIEVITAKQQRIPVIRRAEMLAEIMRFRHGIAIAGTHGKTTATSLTASLLIEAGLDPTYVIGGKLNSAATHAKLGESKYFVAEADESDASFLLLQPMMAVVTNIDADHLETHDGDFERYKHSFVEFLHHLPFYGKAILCLDDPENRQIMDKISRPVMTYGIESNADVKATNIKCNGMQCHYDLVLPDNDDTINITLNMPGKHNVLNSLAAISVAFLLGIESKVMQKALQTFDGISRRMQQYGEIETTKGNVLLVDDYAHHPTEIKATLEAAKNAWHERRIVVVFQPHRYTRTRDLFEDFSKVLAQADALVVTEIYAAGEAHIAGADGRALCAAIRARGRVNPVFVADLKDLNTTIIDVIEKNDVLLTLGAGSIGSVVKKLPEALAK</sequence>
<feature type="domain" description="Mur ligase N-terminal catalytic" evidence="9">
    <location>
        <begin position="15"/>
        <end position="112"/>
    </location>
</feature>
<dbReference type="PANTHER" id="PTHR43445">
    <property type="entry name" value="UDP-N-ACETYLMURAMATE--L-ALANINE LIGASE-RELATED"/>
    <property type="match status" value="1"/>
</dbReference>
<dbReference type="InterPro" id="IPR036565">
    <property type="entry name" value="Mur-like_cat_sf"/>
</dbReference>
<dbReference type="GO" id="GO:0005524">
    <property type="term" value="F:ATP binding"/>
    <property type="evidence" value="ECO:0007669"/>
    <property type="project" value="UniProtKB-KW"/>
</dbReference>
<evidence type="ECO:0000313" key="12">
    <source>
        <dbReference type="EMBL" id="VAW56762.1"/>
    </source>
</evidence>
<keyword evidence="6" id="KW-0547">Nucleotide-binding</keyword>
<dbReference type="PANTHER" id="PTHR43445:SF3">
    <property type="entry name" value="UDP-N-ACETYLMURAMATE--L-ALANINE LIGASE"/>
    <property type="match status" value="1"/>
</dbReference>
<evidence type="ECO:0000259" key="11">
    <source>
        <dbReference type="Pfam" id="PF08245"/>
    </source>
</evidence>
<protein>
    <recommendedName>
        <fullName evidence="3">UDP-N-acetylmuramate--L-alanine ligase</fullName>
        <ecNumber evidence="3">6.3.2.8</ecNumber>
    </recommendedName>
</protein>
<dbReference type="InterPro" id="IPR013221">
    <property type="entry name" value="Mur_ligase_cen"/>
</dbReference>
<comment type="subcellular location">
    <subcellularLocation>
        <location evidence="1">Cytoplasm</location>
    </subcellularLocation>
</comment>
<reference evidence="12" key="1">
    <citation type="submission" date="2018-06" db="EMBL/GenBank/DDBJ databases">
        <authorList>
            <person name="Zhirakovskaya E."/>
        </authorList>
    </citation>
    <scope>NUCLEOTIDE SEQUENCE</scope>
</reference>
<name>A0A3B0WZR8_9ZZZZ</name>
<proteinExistence type="inferred from homology"/>
<dbReference type="Gene3D" id="3.90.190.20">
    <property type="entry name" value="Mur ligase, C-terminal domain"/>
    <property type="match status" value="1"/>
</dbReference>
<dbReference type="InterPro" id="IPR000713">
    <property type="entry name" value="Mur_ligase_N"/>
</dbReference>
<dbReference type="InterPro" id="IPR004101">
    <property type="entry name" value="Mur_ligase_C"/>
</dbReference>
<evidence type="ECO:0000256" key="8">
    <source>
        <dbReference type="ARBA" id="ARBA00047833"/>
    </source>
</evidence>
<dbReference type="EC" id="6.3.2.8" evidence="3"/>
<evidence type="ECO:0000256" key="2">
    <source>
        <dbReference type="ARBA" id="ARBA00004752"/>
    </source>
</evidence>
<evidence type="ECO:0000259" key="9">
    <source>
        <dbReference type="Pfam" id="PF01225"/>
    </source>
</evidence>
<keyword evidence="5 12" id="KW-0436">Ligase</keyword>
<keyword evidence="4" id="KW-0963">Cytoplasm</keyword>
<evidence type="ECO:0000256" key="3">
    <source>
        <dbReference type="ARBA" id="ARBA00012211"/>
    </source>
</evidence>
<feature type="domain" description="Mur ligase C-terminal" evidence="10">
    <location>
        <begin position="320"/>
        <end position="455"/>
    </location>
</feature>
<feature type="domain" description="Mur ligase central" evidence="11">
    <location>
        <begin position="117"/>
        <end position="298"/>
    </location>
</feature>
<dbReference type="GO" id="GO:0009252">
    <property type="term" value="P:peptidoglycan biosynthetic process"/>
    <property type="evidence" value="ECO:0007669"/>
    <property type="project" value="UniProtKB-UniPathway"/>
</dbReference>
<dbReference type="GO" id="GO:0005737">
    <property type="term" value="C:cytoplasm"/>
    <property type="evidence" value="ECO:0007669"/>
    <property type="project" value="UniProtKB-SubCell"/>
</dbReference>
<dbReference type="HAMAP" id="MF_00046">
    <property type="entry name" value="MurC"/>
    <property type="match status" value="1"/>
</dbReference>
<keyword evidence="7" id="KW-0067">ATP-binding</keyword>
<dbReference type="EMBL" id="UOFF01000276">
    <property type="protein sequence ID" value="VAW56762.1"/>
    <property type="molecule type" value="Genomic_DNA"/>
</dbReference>
<dbReference type="FunFam" id="3.40.1190.10:FF:000001">
    <property type="entry name" value="UDP-N-acetylmuramate--L-alanine ligase"/>
    <property type="match status" value="1"/>
</dbReference>
<evidence type="ECO:0000256" key="6">
    <source>
        <dbReference type="ARBA" id="ARBA00022741"/>
    </source>
</evidence>
<dbReference type="Pfam" id="PF02875">
    <property type="entry name" value="Mur_ligase_C"/>
    <property type="match status" value="1"/>
</dbReference>
<dbReference type="NCBIfam" id="TIGR01082">
    <property type="entry name" value="murC"/>
    <property type="match status" value="1"/>
</dbReference>
<dbReference type="InterPro" id="IPR005758">
    <property type="entry name" value="UDP-N-AcMur_Ala_ligase_MurC"/>
</dbReference>
<evidence type="ECO:0000256" key="1">
    <source>
        <dbReference type="ARBA" id="ARBA00004496"/>
    </source>
</evidence>
<evidence type="ECO:0000256" key="4">
    <source>
        <dbReference type="ARBA" id="ARBA00022490"/>
    </source>
</evidence>